<sequence>MLNKKSLLYGLGCGLIAGALLLQLMNSSLTPRSSSVQDGPKPEEMSRQQLKEAASAYYQVYEKDQKLYTQAQLDATLQQKLKEEKEKQPSPASPPAQTASKETYIFISKGLTAGNVADLLQQSGVISDRKMFEDAMAAKQLNDKIVAGVHVFKGTLDLNQVLINITSQ</sequence>
<name>A0A229UMJ8_9BACL</name>
<reference evidence="2 3" key="1">
    <citation type="submission" date="2017-07" db="EMBL/GenBank/DDBJ databases">
        <title>Genome sequencing and assembly of Paenibacillus rigui.</title>
        <authorList>
            <person name="Mayilraj S."/>
        </authorList>
    </citation>
    <scope>NUCLEOTIDE SEQUENCE [LARGE SCALE GENOMIC DNA]</scope>
    <source>
        <strain evidence="2 3">JCM 16352</strain>
    </source>
</reference>
<dbReference type="EMBL" id="NMQW01000027">
    <property type="protein sequence ID" value="OXM84697.1"/>
    <property type="molecule type" value="Genomic_DNA"/>
</dbReference>
<protein>
    <recommendedName>
        <fullName evidence="4">Endolytic transglycosylase MltG</fullName>
    </recommendedName>
</protein>
<comment type="caution">
    <text evidence="2">The sequence shown here is derived from an EMBL/GenBank/DDBJ whole genome shotgun (WGS) entry which is preliminary data.</text>
</comment>
<dbReference type="AlphaFoldDB" id="A0A229UMJ8"/>
<dbReference type="Proteomes" id="UP000215509">
    <property type="component" value="Unassembled WGS sequence"/>
</dbReference>
<proteinExistence type="predicted"/>
<dbReference type="RefSeq" id="WP_094016552.1">
    <property type="nucleotide sequence ID" value="NZ_NMQW01000027.1"/>
</dbReference>
<dbReference type="OrthoDB" id="2617768at2"/>
<evidence type="ECO:0000256" key="1">
    <source>
        <dbReference type="SAM" id="MobiDB-lite"/>
    </source>
</evidence>
<evidence type="ECO:0000313" key="2">
    <source>
        <dbReference type="EMBL" id="OXM84697.1"/>
    </source>
</evidence>
<dbReference type="Gene3D" id="3.30.1490.480">
    <property type="entry name" value="Endolytic murein transglycosylase"/>
    <property type="match status" value="1"/>
</dbReference>
<evidence type="ECO:0008006" key="4">
    <source>
        <dbReference type="Google" id="ProtNLM"/>
    </source>
</evidence>
<keyword evidence="3" id="KW-1185">Reference proteome</keyword>
<feature type="region of interest" description="Disordered" evidence="1">
    <location>
        <begin position="79"/>
        <end position="99"/>
    </location>
</feature>
<evidence type="ECO:0000313" key="3">
    <source>
        <dbReference type="Proteomes" id="UP000215509"/>
    </source>
</evidence>
<organism evidence="2 3">
    <name type="scientific">Paenibacillus rigui</name>
    <dbReference type="NCBI Taxonomy" id="554312"/>
    <lineage>
        <taxon>Bacteria</taxon>
        <taxon>Bacillati</taxon>
        <taxon>Bacillota</taxon>
        <taxon>Bacilli</taxon>
        <taxon>Bacillales</taxon>
        <taxon>Paenibacillaceae</taxon>
        <taxon>Paenibacillus</taxon>
    </lineage>
</organism>
<gene>
    <name evidence="2" type="ORF">CF651_19530</name>
</gene>
<accession>A0A229UMJ8</accession>